<protein>
    <submittedName>
        <fullName evidence="2">Uncharacterized protein</fullName>
    </submittedName>
</protein>
<reference evidence="2 3" key="1">
    <citation type="journal article" date="2023" name="Plants (Basel)">
        <title>Bridging the Gap: Combining Genomics and Transcriptomics Approaches to Understand Stylosanthes scabra, an Orphan Legume from the Brazilian Caatinga.</title>
        <authorList>
            <person name="Ferreira-Neto J.R.C."/>
            <person name="da Silva M.D."/>
            <person name="Binneck E."/>
            <person name="de Melo N.F."/>
            <person name="da Silva R.H."/>
            <person name="de Melo A.L.T.M."/>
            <person name="Pandolfi V."/>
            <person name="Bustamante F.O."/>
            <person name="Brasileiro-Vidal A.C."/>
            <person name="Benko-Iseppon A.M."/>
        </authorList>
    </citation>
    <scope>NUCLEOTIDE SEQUENCE [LARGE SCALE GENOMIC DNA]</scope>
    <source>
        <tissue evidence="2">Leaves</tissue>
    </source>
</reference>
<sequence>MKHLFGGTQKKDQSQDVAKGNIGTPDPSLEEKRRTAARTIVDDVAVAKNPRPTVEEQNQDLRVDHSLEERMEDGGEEPRAAPPCGGARLIKEDDGIEENDGRTVVGDVIGVAQL</sequence>
<comment type="caution">
    <text evidence="2">The sequence shown here is derived from an EMBL/GenBank/DDBJ whole genome shotgun (WGS) entry which is preliminary data.</text>
</comment>
<gene>
    <name evidence="2" type="ORF">PIB30_101060</name>
</gene>
<dbReference type="EMBL" id="JASCZI010002902">
    <property type="protein sequence ID" value="MED6116524.1"/>
    <property type="molecule type" value="Genomic_DNA"/>
</dbReference>
<evidence type="ECO:0000313" key="3">
    <source>
        <dbReference type="Proteomes" id="UP001341840"/>
    </source>
</evidence>
<organism evidence="2 3">
    <name type="scientific">Stylosanthes scabra</name>
    <dbReference type="NCBI Taxonomy" id="79078"/>
    <lineage>
        <taxon>Eukaryota</taxon>
        <taxon>Viridiplantae</taxon>
        <taxon>Streptophyta</taxon>
        <taxon>Embryophyta</taxon>
        <taxon>Tracheophyta</taxon>
        <taxon>Spermatophyta</taxon>
        <taxon>Magnoliopsida</taxon>
        <taxon>eudicotyledons</taxon>
        <taxon>Gunneridae</taxon>
        <taxon>Pentapetalae</taxon>
        <taxon>rosids</taxon>
        <taxon>fabids</taxon>
        <taxon>Fabales</taxon>
        <taxon>Fabaceae</taxon>
        <taxon>Papilionoideae</taxon>
        <taxon>50 kb inversion clade</taxon>
        <taxon>dalbergioids sensu lato</taxon>
        <taxon>Dalbergieae</taxon>
        <taxon>Pterocarpus clade</taxon>
        <taxon>Stylosanthes</taxon>
    </lineage>
</organism>
<proteinExistence type="predicted"/>
<dbReference type="Proteomes" id="UP001341840">
    <property type="component" value="Unassembled WGS sequence"/>
</dbReference>
<feature type="region of interest" description="Disordered" evidence="1">
    <location>
        <begin position="1"/>
        <end position="34"/>
    </location>
</feature>
<keyword evidence="3" id="KW-1185">Reference proteome</keyword>
<evidence type="ECO:0000256" key="1">
    <source>
        <dbReference type="SAM" id="MobiDB-lite"/>
    </source>
</evidence>
<name>A0ABU6QZX1_9FABA</name>
<accession>A0ABU6QZX1</accession>
<evidence type="ECO:0000313" key="2">
    <source>
        <dbReference type="EMBL" id="MED6116524.1"/>
    </source>
</evidence>